<gene>
    <name evidence="2" type="ORF">DES47_101389</name>
</gene>
<organism evidence="2 3">
    <name type="scientific">Roseateles toxinivorans</name>
    <dbReference type="NCBI Taxonomy" id="270368"/>
    <lineage>
        <taxon>Bacteria</taxon>
        <taxon>Pseudomonadati</taxon>
        <taxon>Pseudomonadota</taxon>
        <taxon>Betaproteobacteria</taxon>
        <taxon>Burkholderiales</taxon>
        <taxon>Sphaerotilaceae</taxon>
        <taxon>Roseateles</taxon>
    </lineage>
</organism>
<keyword evidence="3" id="KW-1185">Reference proteome</keyword>
<feature type="chain" id="PRO_5020836391" evidence="1">
    <location>
        <begin position="28"/>
        <end position="334"/>
    </location>
</feature>
<feature type="signal peptide" evidence="1">
    <location>
        <begin position="1"/>
        <end position="27"/>
    </location>
</feature>
<dbReference type="InParanoid" id="A0A4R6QU70"/>
<sequence>MTTTLSTSLRLLTLAGFSSLCAQQAYALRAETALDFLSPLSAGSYSWIRPTSTVTFDSTPSVWSQAGGFDVIDNAGAATTTSYQSQARAVANYTQLSVQARIMVDNPMTAGSANLPYADANGIPIAGGVPMGYASRASASLGDIVTLGTSAGTAAASLRFELGIDGTLGVDFHGDQYSSVEGSLWQVNQYDSANWGATLAWDSQQSSFDPSTWLFTHGTKTIDRAVWSKPIPVVNGKADFSFELMAHAEVNFAQSYINGGSYEAWADLGSTLRLVRAHAFDAMGNEIGLDSLVGNSGTHYAVSSVPEPGSWQLLLLGVLPILLRQSRKRPMARL</sequence>
<proteinExistence type="predicted"/>
<dbReference type="RefSeq" id="WP_133698970.1">
    <property type="nucleotide sequence ID" value="NZ_SNXS01000001.1"/>
</dbReference>
<dbReference type="AlphaFoldDB" id="A0A4R6QU70"/>
<dbReference type="Proteomes" id="UP000295361">
    <property type="component" value="Unassembled WGS sequence"/>
</dbReference>
<evidence type="ECO:0000313" key="2">
    <source>
        <dbReference type="EMBL" id="TDP74332.1"/>
    </source>
</evidence>
<accession>A0A4R6QU70</accession>
<evidence type="ECO:0000256" key="1">
    <source>
        <dbReference type="SAM" id="SignalP"/>
    </source>
</evidence>
<reference evidence="2 3" key="1">
    <citation type="submission" date="2019-03" db="EMBL/GenBank/DDBJ databases">
        <title>Genomic Encyclopedia of Type Strains, Phase IV (KMG-IV): sequencing the most valuable type-strain genomes for metagenomic binning, comparative biology and taxonomic classification.</title>
        <authorList>
            <person name="Goeker M."/>
        </authorList>
    </citation>
    <scope>NUCLEOTIDE SEQUENCE [LARGE SCALE GENOMIC DNA]</scope>
    <source>
        <strain evidence="2 3">DSM 16998</strain>
    </source>
</reference>
<evidence type="ECO:0000313" key="3">
    <source>
        <dbReference type="Proteomes" id="UP000295361"/>
    </source>
</evidence>
<name>A0A4R6QU70_9BURK</name>
<protein>
    <submittedName>
        <fullName evidence="2">Putative secreted protein with PEP-CTERM sorting signal</fullName>
    </submittedName>
</protein>
<dbReference type="EMBL" id="SNXS01000001">
    <property type="protein sequence ID" value="TDP74332.1"/>
    <property type="molecule type" value="Genomic_DNA"/>
</dbReference>
<comment type="caution">
    <text evidence="2">The sequence shown here is derived from an EMBL/GenBank/DDBJ whole genome shotgun (WGS) entry which is preliminary data.</text>
</comment>
<keyword evidence="1" id="KW-0732">Signal</keyword>